<organism evidence="3 4">
    <name type="scientific">Desulfomarina profundi</name>
    <dbReference type="NCBI Taxonomy" id="2772557"/>
    <lineage>
        <taxon>Bacteria</taxon>
        <taxon>Pseudomonadati</taxon>
        <taxon>Thermodesulfobacteriota</taxon>
        <taxon>Desulfobulbia</taxon>
        <taxon>Desulfobulbales</taxon>
        <taxon>Desulfobulbaceae</taxon>
        <taxon>Desulfomarina</taxon>
    </lineage>
</organism>
<evidence type="ECO:0000259" key="2">
    <source>
        <dbReference type="PROSITE" id="PS51724"/>
    </source>
</evidence>
<sequence length="165" mass="18654">MYSMTAAHKTLPMNTMLLVRNLHNGRETVVRVNDRGPFIRGRIIDLSYKAAKKIGLVSEGVARVKIVALSEKRSSYPDFNSGEFYVQIGAFAHKINALKLQKRFTDAGHTTVIQKYYGPLSILYRVQVYVGATLKNAKRAEKALHDYGYKGRLSSPADYLPHYLF</sequence>
<dbReference type="NCBIfam" id="TIGR00413">
    <property type="entry name" value="rlpA"/>
    <property type="match status" value="1"/>
</dbReference>
<evidence type="ECO:0000313" key="4">
    <source>
        <dbReference type="Proteomes" id="UP000826725"/>
    </source>
</evidence>
<dbReference type="PANTHER" id="PTHR34183:SF1">
    <property type="entry name" value="ENDOLYTIC PEPTIDOGLYCAN TRANSGLYCOSYLASE RLPA"/>
    <property type="match status" value="1"/>
</dbReference>
<dbReference type="InterPro" id="IPR007730">
    <property type="entry name" value="SPOR-like_dom"/>
</dbReference>
<evidence type="ECO:0000313" key="3">
    <source>
        <dbReference type="EMBL" id="BCL60329.1"/>
    </source>
</evidence>
<dbReference type="EMBL" id="AP024086">
    <property type="protein sequence ID" value="BCL60329.1"/>
    <property type="molecule type" value="Genomic_DNA"/>
</dbReference>
<dbReference type="Pfam" id="PF03330">
    <property type="entry name" value="DPBB_1"/>
    <property type="match status" value="1"/>
</dbReference>
<accession>A0A8D5FLC0</accession>
<feature type="domain" description="SPOR" evidence="2">
    <location>
        <begin position="78"/>
        <end position="156"/>
    </location>
</feature>
<reference evidence="3" key="1">
    <citation type="submission" date="2020-09" db="EMBL/GenBank/DDBJ databases">
        <title>Desulfogranum mesoprofundum gen. nov., sp. nov., a novel mesophilic, sulfate-reducing chemolithoautotroph isolated from a deep-sea hydrothermal vent chimney in the Suiyo Seamount.</title>
        <authorList>
            <person name="Hashimoto Y."/>
            <person name="Nakagawa S."/>
        </authorList>
    </citation>
    <scope>NUCLEOTIDE SEQUENCE</scope>
    <source>
        <strain evidence="3">KT2</strain>
    </source>
</reference>
<gene>
    <name evidence="3" type="ORF">DGMP_10220</name>
</gene>
<name>A0A8D5FLC0_9BACT</name>
<comment type="similarity">
    <text evidence="1">Belongs to the RlpA family.</text>
</comment>
<dbReference type="InterPro" id="IPR009009">
    <property type="entry name" value="RlpA-like_DPBB"/>
</dbReference>
<dbReference type="Proteomes" id="UP000826725">
    <property type="component" value="Chromosome"/>
</dbReference>
<keyword evidence="4" id="KW-1185">Reference proteome</keyword>
<dbReference type="Pfam" id="PF05036">
    <property type="entry name" value="SPOR"/>
    <property type="match status" value="1"/>
</dbReference>
<evidence type="ECO:0000256" key="1">
    <source>
        <dbReference type="RuleBase" id="RU003495"/>
    </source>
</evidence>
<proteinExistence type="inferred from homology"/>
<dbReference type="AlphaFoldDB" id="A0A8D5FLC0"/>
<protein>
    <recommendedName>
        <fullName evidence="2">SPOR domain-containing protein</fullName>
    </recommendedName>
</protein>
<dbReference type="GO" id="GO:0042834">
    <property type="term" value="F:peptidoglycan binding"/>
    <property type="evidence" value="ECO:0007669"/>
    <property type="project" value="InterPro"/>
</dbReference>
<dbReference type="CDD" id="cd22268">
    <property type="entry name" value="DPBB_RlpA-like"/>
    <property type="match status" value="1"/>
</dbReference>
<dbReference type="KEGG" id="dbk:DGMP_10220"/>
<dbReference type="PROSITE" id="PS51724">
    <property type="entry name" value="SPOR"/>
    <property type="match status" value="1"/>
</dbReference>
<dbReference type="InterPro" id="IPR012997">
    <property type="entry name" value="RplA"/>
</dbReference>
<dbReference type="PANTHER" id="PTHR34183">
    <property type="entry name" value="ENDOLYTIC PEPTIDOGLYCAN TRANSGLYCOSYLASE RLPA"/>
    <property type="match status" value="1"/>
</dbReference>